<organism evidence="2 3">
    <name type="scientific">Marinactinospora rubrisoli</name>
    <dbReference type="NCBI Taxonomy" id="2715399"/>
    <lineage>
        <taxon>Bacteria</taxon>
        <taxon>Bacillati</taxon>
        <taxon>Actinomycetota</taxon>
        <taxon>Actinomycetes</taxon>
        <taxon>Streptosporangiales</taxon>
        <taxon>Nocardiopsidaceae</taxon>
        <taxon>Marinactinospora</taxon>
    </lineage>
</organism>
<dbReference type="InterPro" id="IPR036390">
    <property type="entry name" value="WH_DNA-bd_sf"/>
</dbReference>
<dbReference type="PANTHER" id="PTHR33164">
    <property type="entry name" value="TRANSCRIPTIONAL REGULATOR, MARR FAMILY"/>
    <property type="match status" value="1"/>
</dbReference>
<sequence>MATNADPQEILRERLLAVVRSMQRDTLPSLLRMQEGGDFSLTEVAVLQVLDHGRGAIRGDPTLKELATLIGRSDSRTSRLVDRMVRRGLLERYEDGADRRVRRVRLAEAGGAVVRRIAEVRVEAQTTLWAQLTHDEMETVVAAMELLAAAAHRMRSERDERGRPG</sequence>
<dbReference type="Proteomes" id="UP001596540">
    <property type="component" value="Unassembled WGS sequence"/>
</dbReference>
<dbReference type="SUPFAM" id="SSF46785">
    <property type="entry name" value="Winged helix' DNA-binding domain"/>
    <property type="match status" value="1"/>
</dbReference>
<proteinExistence type="predicted"/>
<dbReference type="InterPro" id="IPR036388">
    <property type="entry name" value="WH-like_DNA-bd_sf"/>
</dbReference>
<accession>A0ABW2KJ79</accession>
<protein>
    <submittedName>
        <fullName evidence="2">MarR family winged helix-turn-helix transcriptional regulator</fullName>
    </submittedName>
</protein>
<evidence type="ECO:0000313" key="3">
    <source>
        <dbReference type="Proteomes" id="UP001596540"/>
    </source>
</evidence>
<dbReference type="RefSeq" id="WP_379872059.1">
    <property type="nucleotide sequence ID" value="NZ_JBHTBH010000007.1"/>
</dbReference>
<name>A0ABW2KJ79_9ACTN</name>
<dbReference type="SMART" id="SM00347">
    <property type="entry name" value="HTH_MARR"/>
    <property type="match status" value="1"/>
</dbReference>
<dbReference type="PRINTS" id="PR00598">
    <property type="entry name" value="HTHMARR"/>
</dbReference>
<dbReference type="Pfam" id="PF12802">
    <property type="entry name" value="MarR_2"/>
    <property type="match status" value="1"/>
</dbReference>
<dbReference type="InterPro" id="IPR000835">
    <property type="entry name" value="HTH_MarR-typ"/>
</dbReference>
<gene>
    <name evidence="2" type="ORF">ACFQRF_16950</name>
</gene>
<comment type="caution">
    <text evidence="2">The sequence shown here is derived from an EMBL/GenBank/DDBJ whole genome shotgun (WGS) entry which is preliminary data.</text>
</comment>
<evidence type="ECO:0000313" key="2">
    <source>
        <dbReference type="EMBL" id="MFC7329423.1"/>
    </source>
</evidence>
<dbReference type="Gene3D" id="1.10.10.10">
    <property type="entry name" value="Winged helix-like DNA-binding domain superfamily/Winged helix DNA-binding domain"/>
    <property type="match status" value="1"/>
</dbReference>
<dbReference type="PROSITE" id="PS50995">
    <property type="entry name" value="HTH_MARR_2"/>
    <property type="match status" value="1"/>
</dbReference>
<feature type="domain" description="HTH marR-type" evidence="1">
    <location>
        <begin position="8"/>
        <end position="149"/>
    </location>
</feature>
<dbReference type="InterPro" id="IPR039422">
    <property type="entry name" value="MarR/SlyA-like"/>
</dbReference>
<reference evidence="3" key="1">
    <citation type="journal article" date="2019" name="Int. J. Syst. Evol. Microbiol.">
        <title>The Global Catalogue of Microorganisms (GCM) 10K type strain sequencing project: providing services to taxonomists for standard genome sequencing and annotation.</title>
        <authorList>
            <consortium name="The Broad Institute Genomics Platform"/>
            <consortium name="The Broad Institute Genome Sequencing Center for Infectious Disease"/>
            <person name="Wu L."/>
            <person name="Ma J."/>
        </authorList>
    </citation>
    <scope>NUCLEOTIDE SEQUENCE [LARGE SCALE GENOMIC DNA]</scope>
    <source>
        <strain evidence="3">CGMCC 4.7382</strain>
    </source>
</reference>
<dbReference type="EMBL" id="JBHTBH010000007">
    <property type="protein sequence ID" value="MFC7329423.1"/>
    <property type="molecule type" value="Genomic_DNA"/>
</dbReference>
<evidence type="ECO:0000259" key="1">
    <source>
        <dbReference type="PROSITE" id="PS50995"/>
    </source>
</evidence>
<dbReference type="PANTHER" id="PTHR33164:SF57">
    <property type="entry name" value="MARR-FAMILY TRANSCRIPTIONAL REGULATOR"/>
    <property type="match status" value="1"/>
</dbReference>
<keyword evidence="3" id="KW-1185">Reference proteome</keyword>